<dbReference type="InterPro" id="IPR054722">
    <property type="entry name" value="PolX-like_BBD"/>
</dbReference>
<proteinExistence type="predicted"/>
<dbReference type="AlphaFoldDB" id="A0ABD1LUB9"/>
<dbReference type="Proteomes" id="UP001603857">
    <property type="component" value="Unassembled WGS sequence"/>
</dbReference>
<accession>A0ABD1LUB9</accession>
<dbReference type="Pfam" id="PF13976">
    <property type="entry name" value="gag_pre-integrs"/>
    <property type="match status" value="1"/>
</dbReference>
<evidence type="ECO:0008006" key="5">
    <source>
        <dbReference type="Google" id="ProtNLM"/>
    </source>
</evidence>
<name>A0ABD1LUB9_9FABA</name>
<comment type="caution">
    <text evidence="3">The sequence shown here is derived from an EMBL/GenBank/DDBJ whole genome shotgun (WGS) entry which is preliminary data.</text>
</comment>
<dbReference type="Pfam" id="PF22936">
    <property type="entry name" value="Pol_BBD"/>
    <property type="match status" value="1"/>
</dbReference>
<reference evidence="3 4" key="1">
    <citation type="submission" date="2024-08" db="EMBL/GenBank/DDBJ databases">
        <title>Insights into the chromosomal genome structure of Flemingia macrophylla.</title>
        <authorList>
            <person name="Ding Y."/>
            <person name="Zhao Y."/>
            <person name="Bi W."/>
            <person name="Wu M."/>
            <person name="Zhao G."/>
            <person name="Gong Y."/>
            <person name="Li W."/>
            <person name="Zhang P."/>
        </authorList>
    </citation>
    <scope>NUCLEOTIDE SEQUENCE [LARGE SCALE GENOMIC DNA]</scope>
    <source>
        <strain evidence="3">DYQJB</strain>
        <tissue evidence="3">Leaf</tissue>
    </source>
</reference>
<evidence type="ECO:0000313" key="3">
    <source>
        <dbReference type="EMBL" id="KAL2327051.1"/>
    </source>
</evidence>
<gene>
    <name evidence="3" type="ORF">Fmac_020478</name>
</gene>
<dbReference type="InterPro" id="IPR025724">
    <property type="entry name" value="GAG-pre-integrase_dom"/>
</dbReference>
<evidence type="ECO:0000259" key="1">
    <source>
        <dbReference type="Pfam" id="PF13976"/>
    </source>
</evidence>
<evidence type="ECO:0000259" key="2">
    <source>
        <dbReference type="Pfam" id="PF22936"/>
    </source>
</evidence>
<feature type="domain" description="Retrovirus-related Pol polyprotein from transposon TNT 1-94-like beta-barrel" evidence="2">
    <location>
        <begin position="1"/>
        <end position="71"/>
    </location>
</feature>
<sequence>MCGDESLFKTLSKVESGSIFFGDALKVTVKGRGTIWYQQKNRRIGEIRDVYYVPDLKSNILSMRQIIEKGYSVLMKDRELQLRDKLGRLIAQVEMKKNRMYKLELKIVQDKCMQLDMEDEAMKWHLRFGHLHFGGLTELVKKEMVLGLPKMDSKRGSVKNV</sequence>
<keyword evidence="4" id="KW-1185">Reference proteome</keyword>
<evidence type="ECO:0000313" key="4">
    <source>
        <dbReference type="Proteomes" id="UP001603857"/>
    </source>
</evidence>
<protein>
    <recommendedName>
        <fullName evidence="5">GAG-pre-integrase domain-containing protein</fullName>
    </recommendedName>
</protein>
<dbReference type="EMBL" id="JBGMDY010000007">
    <property type="protein sequence ID" value="KAL2327051.1"/>
    <property type="molecule type" value="Genomic_DNA"/>
</dbReference>
<organism evidence="3 4">
    <name type="scientific">Flemingia macrophylla</name>
    <dbReference type="NCBI Taxonomy" id="520843"/>
    <lineage>
        <taxon>Eukaryota</taxon>
        <taxon>Viridiplantae</taxon>
        <taxon>Streptophyta</taxon>
        <taxon>Embryophyta</taxon>
        <taxon>Tracheophyta</taxon>
        <taxon>Spermatophyta</taxon>
        <taxon>Magnoliopsida</taxon>
        <taxon>eudicotyledons</taxon>
        <taxon>Gunneridae</taxon>
        <taxon>Pentapetalae</taxon>
        <taxon>rosids</taxon>
        <taxon>fabids</taxon>
        <taxon>Fabales</taxon>
        <taxon>Fabaceae</taxon>
        <taxon>Papilionoideae</taxon>
        <taxon>50 kb inversion clade</taxon>
        <taxon>NPAAA clade</taxon>
        <taxon>indigoferoid/millettioid clade</taxon>
        <taxon>Phaseoleae</taxon>
        <taxon>Flemingia</taxon>
    </lineage>
</organism>
<feature type="domain" description="GAG-pre-integrase" evidence="1">
    <location>
        <begin position="99"/>
        <end position="153"/>
    </location>
</feature>